<dbReference type="EMBL" id="CP046123">
    <property type="protein sequence ID" value="QGN31020.1"/>
    <property type="molecule type" value="Genomic_DNA"/>
</dbReference>
<gene>
    <name evidence="11" type="primary">phnC</name>
    <name evidence="11" type="ORF">DW084_13555</name>
    <name evidence="10" type="ORF">GFU50_16545</name>
    <name evidence="9" type="ORF">P7I32_03535</name>
</gene>
<feature type="domain" description="ABC transporter" evidence="8">
    <location>
        <begin position="2"/>
        <end position="246"/>
    </location>
</feature>
<reference evidence="9" key="3">
    <citation type="submission" date="2023-03" db="EMBL/GenBank/DDBJ databases">
        <authorList>
            <person name="Shen W."/>
            <person name="Cai J."/>
        </authorList>
    </citation>
    <scope>NUCLEOTIDE SEQUENCE</scope>
    <source>
        <strain evidence="9">K72-2</strain>
    </source>
</reference>
<dbReference type="InterPro" id="IPR003593">
    <property type="entry name" value="AAA+_ATPase"/>
</dbReference>
<dbReference type="PROSITE" id="PS00211">
    <property type="entry name" value="ABC_TRANSPORTER_1"/>
    <property type="match status" value="1"/>
</dbReference>
<evidence type="ECO:0000259" key="8">
    <source>
        <dbReference type="PROSITE" id="PS50893"/>
    </source>
</evidence>
<evidence type="ECO:0000256" key="3">
    <source>
        <dbReference type="ARBA" id="ARBA00022741"/>
    </source>
</evidence>
<keyword evidence="4 11" id="KW-0067">ATP-binding</keyword>
<evidence type="ECO:0000313" key="11">
    <source>
        <dbReference type="EMBL" id="RHK05457.1"/>
    </source>
</evidence>
<name>A0A1G9EXS6_ENTCA</name>
<dbReference type="EMBL" id="JARQDV010000001">
    <property type="protein sequence ID" value="MDT2963665.1"/>
    <property type="molecule type" value="Genomic_DNA"/>
</dbReference>
<dbReference type="InterPro" id="IPR012693">
    <property type="entry name" value="ABC_transpr_PhnC"/>
</dbReference>
<dbReference type="Pfam" id="PF00005">
    <property type="entry name" value="ABC_tran"/>
    <property type="match status" value="1"/>
</dbReference>
<accession>A0A1G9EXS6</accession>
<evidence type="ECO:0000256" key="4">
    <source>
        <dbReference type="ARBA" id="ARBA00022840"/>
    </source>
</evidence>
<protein>
    <submittedName>
        <fullName evidence="11">Phosphonate ABC transporter ATP-binding protein</fullName>
        <ecNumber evidence="11">3.6.3.28</ecNumber>
    </submittedName>
</protein>
<dbReference type="InterPro" id="IPR050086">
    <property type="entry name" value="MetN_ABC_transporter-like"/>
</dbReference>
<dbReference type="SUPFAM" id="SSF52540">
    <property type="entry name" value="P-loop containing nucleoside triphosphate hydrolases"/>
    <property type="match status" value="1"/>
</dbReference>
<evidence type="ECO:0000313" key="9">
    <source>
        <dbReference type="EMBL" id="MDT2963665.1"/>
    </source>
</evidence>
<evidence type="ECO:0000256" key="1">
    <source>
        <dbReference type="ARBA" id="ARBA00022448"/>
    </source>
</evidence>
<dbReference type="PROSITE" id="PS50893">
    <property type="entry name" value="ABC_TRANSPORTER_2"/>
    <property type="match status" value="1"/>
</dbReference>
<dbReference type="NCBIfam" id="TIGR02315">
    <property type="entry name" value="ABC_phnC"/>
    <property type="match status" value="1"/>
</dbReference>
<dbReference type="Gene3D" id="3.40.50.300">
    <property type="entry name" value="P-loop containing nucleotide triphosphate hydrolases"/>
    <property type="match status" value="1"/>
</dbReference>
<dbReference type="Proteomes" id="UP000286288">
    <property type="component" value="Unassembled WGS sequence"/>
</dbReference>
<dbReference type="EC" id="3.6.3.28" evidence="11"/>
<keyword evidence="1" id="KW-0813">Transport</keyword>
<dbReference type="GO" id="GO:0016887">
    <property type="term" value="F:ATP hydrolysis activity"/>
    <property type="evidence" value="ECO:0007669"/>
    <property type="project" value="InterPro"/>
</dbReference>
<dbReference type="CDD" id="cd03256">
    <property type="entry name" value="ABC_PhnC_transporter"/>
    <property type="match status" value="1"/>
</dbReference>
<evidence type="ECO:0000256" key="6">
    <source>
        <dbReference type="ARBA" id="ARBA00022967"/>
    </source>
</evidence>
<dbReference type="Proteomes" id="UP000422837">
    <property type="component" value="Chromosome"/>
</dbReference>
<sequence>MITFENVSKVYPNGVKGLQNIDVTIEQGEFVAIIGLSGAGKSTFLRSINRLVPITEGDIRIDGKSVTKANKKELRLIRRQIGLISQSFNLVKRSTVQKNVLSGRLGYYGTWKSILGLFTKEDYERTKEALATVGLSDKLQTRSDQLSGGQQQRVSIARALVQQAPVILADEPVASLDPITTEKVMEDLKKINQEMGKTIVINLHSIPLARQYATRIIALKAGAIVFDGNAAALTDQRLEQIYGKAIFEEKAGEIDETERNSSF</sequence>
<dbReference type="Proteomes" id="UP001268896">
    <property type="component" value="Unassembled WGS sequence"/>
</dbReference>
<dbReference type="OrthoDB" id="9802264at2"/>
<keyword evidence="11" id="KW-0378">Hydrolase</keyword>
<evidence type="ECO:0000256" key="5">
    <source>
        <dbReference type="ARBA" id="ARBA00022885"/>
    </source>
</evidence>
<dbReference type="GeneID" id="15143579"/>
<evidence type="ECO:0000313" key="12">
    <source>
        <dbReference type="Proteomes" id="UP000286288"/>
    </source>
</evidence>
<dbReference type="AlphaFoldDB" id="A0A1G9EXS6"/>
<proteinExistence type="predicted"/>
<dbReference type="RefSeq" id="WP_010748970.1">
    <property type="nucleotide sequence ID" value="NZ_CP046123.1"/>
</dbReference>
<dbReference type="PANTHER" id="PTHR43166">
    <property type="entry name" value="AMINO ACID IMPORT ATP-BINDING PROTEIN"/>
    <property type="match status" value="1"/>
</dbReference>
<dbReference type="InterPro" id="IPR003439">
    <property type="entry name" value="ABC_transporter-like_ATP-bd"/>
</dbReference>
<keyword evidence="3" id="KW-0547">Nucleotide-binding</keyword>
<keyword evidence="2" id="KW-1003">Cell membrane</keyword>
<dbReference type="EMBL" id="QRMZ01000019">
    <property type="protein sequence ID" value="RHK05457.1"/>
    <property type="molecule type" value="Genomic_DNA"/>
</dbReference>
<keyword evidence="6" id="KW-1278">Translocase</keyword>
<keyword evidence="7" id="KW-0472">Membrane</keyword>
<dbReference type="GO" id="GO:0016020">
    <property type="term" value="C:membrane"/>
    <property type="evidence" value="ECO:0007669"/>
    <property type="project" value="InterPro"/>
</dbReference>
<evidence type="ECO:0000313" key="13">
    <source>
        <dbReference type="Proteomes" id="UP000422837"/>
    </source>
</evidence>
<dbReference type="GO" id="GO:0005524">
    <property type="term" value="F:ATP binding"/>
    <property type="evidence" value="ECO:0007669"/>
    <property type="project" value="UniProtKB-KW"/>
</dbReference>
<evidence type="ECO:0000256" key="2">
    <source>
        <dbReference type="ARBA" id="ARBA00022475"/>
    </source>
</evidence>
<evidence type="ECO:0000313" key="10">
    <source>
        <dbReference type="EMBL" id="QGN31020.1"/>
    </source>
</evidence>
<keyword evidence="5" id="KW-0918">Phosphonate transport</keyword>
<organism evidence="11 12">
    <name type="scientific">Enterococcus casseliflavus</name>
    <name type="common">Enterococcus flavescens</name>
    <dbReference type="NCBI Taxonomy" id="37734"/>
    <lineage>
        <taxon>Bacteria</taxon>
        <taxon>Bacillati</taxon>
        <taxon>Bacillota</taxon>
        <taxon>Bacilli</taxon>
        <taxon>Lactobacillales</taxon>
        <taxon>Enterococcaceae</taxon>
        <taxon>Enterococcus</taxon>
    </lineage>
</organism>
<reference evidence="11 12" key="1">
    <citation type="submission" date="2018-08" db="EMBL/GenBank/DDBJ databases">
        <title>A genome reference for cultivated species of the human gut microbiota.</title>
        <authorList>
            <person name="Zou Y."/>
            <person name="Xue W."/>
            <person name="Luo G."/>
        </authorList>
    </citation>
    <scope>NUCLEOTIDE SEQUENCE [LARGE SCALE GENOMIC DNA]</scope>
    <source>
        <strain evidence="11 12">AF48-16</strain>
    </source>
</reference>
<dbReference type="GO" id="GO:0015416">
    <property type="term" value="F:ABC-type phosphonate transporter activity"/>
    <property type="evidence" value="ECO:0007669"/>
    <property type="project" value="InterPro"/>
</dbReference>
<evidence type="ECO:0000256" key="7">
    <source>
        <dbReference type="ARBA" id="ARBA00023136"/>
    </source>
</evidence>
<dbReference type="InterPro" id="IPR017871">
    <property type="entry name" value="ABC_transporter-like_CS"/>
</dbReference>
<dbReference type="InterPro" id="IPR027417">
    <property type="entry name" value="P-loop_NTPase"/>
</dbReference>
<dbReference type="PANTHER" id="PTHR43166:SF6">
    <property type="entry name" value="PHOSPHONATES IMPORT ATP-BINDING PROTEIN PHNC"/>
    <property type="match status" value="1"/>
</dbReference>
<reference evidence="10 13" key="2">
    <citation type="submission" date="2019-11" db="EMBL/GenBank/DDBJ databases">
        <title>Detection and genome characteristic of a blood enterococcus casselifavus isolate from Zhengzhou,china.</title>
        <authorList>
            <person name="Wen P."/>
        </authorList>
    </citation>
    <scope>NUCLEOTIDE SEQUENCE [LARGE SCALE GENOMIC DNA]</scope>
    <source>
        <strain evidence="10 13">EC291</strain>
    </source>
</reference>
<dbReference type="SMART" id="SM00382">
    <property type="entry name" value="AAA"/>
    <property type="match status" value="1"/>
</dbReference>